<dbReference type="PANTHER" id="PTHR24379">
    <property type="entry name" value="KRAB AND ZINC FINGER DOMAIN-CONTAINING"/>
    <property type="match status" value="1"/>
</dbReference>
<comment type="caution">
    <text evidence="9">The sequence shown here is derived from an EMBL/GenBank/DDBJ whole genome shotgun (WGS) entry which is preliminary data.</text>
</comment>
<feature type="domain" description="C2H2-type" evidence="8">
    <location>
        <begin position="28"/>
        <end position="50"/>
    </location>
</feature>
<keyword evidence="5" id="KW-0862">Zinc</keyword>
<dbReference type="Gene3D" id="3.30.160.60">
    <property type="entry name" value="Classic Zinc Finger"/>
    <property type="match status" value="4"/>
</dbReference>
<feature type="domain" description="C2H2-type" evidence="8">
    <location>
        <begin position="83"/>
        <end position="110"/>
    </location>
</feature>
<dbReference type="GO" id="GO:0005634">
    <property type="term" value="C:nucleus"/>
    <property type="evidence" value="ECO:0007669"/>
    <property type="project" value="UniProtKB-SubCell"/>
</dbReference>
<dbReference type="Proteomes" id="UP000838756">
    <property type="component" value="Unassembled WGS sequence"/>
</dbReference>
<keyword evidence="2" id="KW-0479">Metal-binding</keyword>
<evidence type="ECO:0000256" key="5">
    <source>
        <dbReference type="ARBA" id="ARBA00022833"/>
    </source>
</evidence>
<keyword evidence="6" id="KW-0539">Nucleus</keyword>
<dbReference type="GO" id="GO:0000977">
    <property type="term" value="F:RNA polymerase II transcription regulatory region sequence-specific DNA binding"/>
    <property type="evidence" value="ECO:0007669"/>
    <property type="project" value="TreeGrafter"/>
</dbReference>
<dbReference type="SUPFAM" id="SSF57667">
    <property type="entry name" value="beta-beta-alpha zinc fingers"/>
    <property type="match status" value="4"/>
</dbReference>
<evidence type="ECO:0000313" key="10">
    <source>
        <dbReference type="Proteomes" id="UP000838756"/>
    </source>
</evidence>
<feature type="domain" description="C2H2-type" evidence="8">
    <location>
        <begin position="143"/>
        <end position="170"/>
    </location>
</feature>
<keyword evidence="3" id="KW-0677">Repeat</keyword>
<keyword evidence="4 7" id="KW-0863">Zinc-finger</keyword>
<dbReference type="GO" id="GO:0000981">
    <property type="term" value="F:DNA-binding transcription factor activity, RNA polymerase II-specific"/>
    <property type="evidence" value="ECO:0007669"/>
    <property type="project" value="TreeGrafter"/>
</dbReference>
<evidence type="ECO:0000256" key="7">
    <source>
        <dbReference type="PROSITE-ProRule" id="PRU00042"/>
    </source>
</evidence>
<dbReference type="InterPro" id="IPR036236">
    <property type="entry name" value="Znf_C2H2_sf"/>
</dbReference>
<comment type="subcellular location">
    <subcellularLocation>
        <location evidence="1">Nucleus</location>
    </subcellularLocation>
</comment>
<organism evidence="9 10">
    <name type="scientific">Pararge aegeria aegeria</name>
    <dbReference type="NCBI Taxonomy" id="348720"/>
    <lineage>
        <taxon>Eukaryota</taxon>
        <taxon>Metazoa</taxon>
        <taxon>Ecdysozoa</taxon>
        <taxon>Arthropoda</taxon>
        <taxon>Hexapoda</taxon>
        <taxon>Insecta</taxon>
        <taxon>Pterygota</taxon>
        <taxon>Neoptera</taxon>
        <taxon>Endopterygota</taxon>
        <taxon>Lepidoptera</taxon>
        <taxon>Glossata</taxon>
        <taxon>Ditrysia</taxon>
        <taxon>Papilionoidea</taxon>
        <taxon>Nymphalidae</taxon>
        <taxon>Satyrinae</taxon>
        <taxon>Satyrini</taxon>
        <taxon>Parargina</taxon>
        <taxon>Pararge</taxon>
    </lineage>
</organism>
<dbReference type="PANTHER" id="PTHR24379:SF127">
    <property type="entry name" value="BLOODY FINGERS-RELATED"/>
    <property type="match status" value="1"/>
</dbReference>
<reference evidence="9" key="1">
    <citation type="submission" date="2022-03" db="EMBL/GenBank/DDBJ databases">
        <authorList>
            <person name="Lindestad O."/>
        </authorList>
    </citation>
    <scope>NUCLEOTIDE SEQUENCE</scope>
</reference>
<dbReference type="InterPro" id="IPR013087">
    <property type="entry name" value="Znf_C2H2_type"/>
</dbReference>
<feature type="domain" description="C2H2-type" evidence="8">
    <location>
        <begin position="2"/>
        <end position="29"/>
    </location>
</feature>
<dbReference type="Pfam" id="PF00096">
    <property type="entry name" value="zf-C2H2"/>
    <property type="match status" value="3"/>
</dbReference>
<keyword evidence="10" id="KW-1185">Reference proteome</keyword>
<feature type="domain" description="C2H2-type" evidence="8">
    <location>
        <begin position="56"/>
        <end position="81"/>
    </location>
</feature>
<dbReference type="PROSITE" id="PS50157">
    <property type="entry name" value="ZINC_FINGER_C2H2_2"/>
    <property type="match status" value="6"/>
</dbReference>
<evidence type="ECO:0000256" key="1">
    <source>
        <dbReference type="ARBA" id="ARBA00004123"/>
    </source>
</evidence>
<protein>
    <submittedName>
        <fullName evidence="9">Jg26878 protein</fullName>
    </submittedName>
</protein>
<evidence type="ECO:0000259" key="8">
    <source>
        <dbReference type="PROSITE" id="PS50157"/>
    </source>
</evidence>
<name>A0A8S4SGX6_9NEOP</name>
<dbReference type="EMBL" id="CAKXAJ010026211">
    <property type="protein sequence ID" value="CAH2262343.1"/>
    <property type="molecule type" value="Genomic_DNA"/>
</dbReference>
<dbReference type="PROSITE" id="PS00028">
    <property type="entry name" value="ZINC_FINGER_C2H2_1"/>
    <property type="match status" value="6"/>
</dbReference>
<evidence type="ECO:0000256" key="3">
    <source>
        <dbReference type="ARBA" id="ARBA00022737"/>
    </source>
</evidence>
<accession>A0A8S4SGX6</accession>
<dbReference type="FunFam" id="3.30.160.60:FF:000145">
    <property type="entry name" value="Zinc finger protein 574"/>
    <property type="match status" value="1"/>
</dbReference>
<proteinExistence type="predicted"/>
<sequence length="460" mass="52130">MLECSYCAKKFKYESEKKRHELSHIPQFECKECRKRFSFLSALKRHQKQHERTCSVVCSDCGRSFRDDSLLKRHIKYAHKGTLVCSKCSSTFNSELALSSHMKSHKPKSDRRFKCKYFGCNKSFNFTHHLKHHELTHTNQKQHRCDICGKGFIQLHHLKTHIKSHTSDKLLSCSILGCNKTFSTECSRKRHIARHKTTVDSGISSDSNCDISQDFTKGSKLCASCGQMIQSSQYEYHKEQCRLNGENPKDLSLKLLPNTQEFNNIITKKQELNCESILGGCIVSGDSPDNDCLCAQIKIDVEFHDIASPIEPFNVKNELVPIESLGDKIKSNNNCGGCECSSKTTCNLNAGIKFYDDNDFPQIEYRNDGVIKIKDTFDMDITPISTTAPISEMKVDEQNDIFKFNSFVPYNSCQAVLGRCIASGNGAMSEECLCAKMAMDDQTIISQEIDEITPQPNISR</sequence>
<dbReference type="SMART" id="SM00355">
    <property type="entry name" value="ZnF_C2H2"/>
    <property type="match status" value="7"/>
</dbReference>
<feature type="domain" description="C2H2-type" evidence="8">
    <location>
        <begin position="113"/>
        <end position="142"/>
    </location>
</feature>
<dbReference type="AlphaFoldDB" id="A0A8S4SGX6"/>
<gene>
    <name evidence="9" type="primary">jg26878</name>
    <name evidence="9" type="ORF">PAEG_LOCUS24165</name>
</gene>
<evidence type="ECO:0000256" key="2">
    <source>
        <dbReference type="ARBA" id="ARBA00022723"/>
    </source>
</evidence>
<evidence type="ECO:0000256" key="6">
    <source>
        <dbReference type="ARBA" id="ARBA00023242"/>
    </source>
</evidence>
<evidence type="ECO:0000256" key="4">
    <source>
        <dbReference type="ARBA" id="ARBA00022771"/>
    </source>
</evidence>
<dbReference type="OrthoDB" id="6365676at2759"/>
<dbReference type="GO" id="GO:0008270">
    <property type="term" value="F:zinc ion binding"/>
    <property type="evidence" value="ECO:0007669"/>
    <property type="project" value="UniProtKB-KW"/>
</dbReference>
<evidence type="ECO:0000313" key="9">
    <source>
        <dbReference type="EMBL" id="CAH2262343.1"/>
    </source>
</evidence>